<proteinExistence type="evidence at transcript level"/>
<accession>A0A0K8R862</accession>
<feature type="region of interest" description="Disordered" evidence="2">
    <location>
        <begin position="37"/>
        <end position="56"/>
    </location>
</feature>
<sequence length="205" mass="22744">MSPSMVWAGAWFMNSIHLMDIFTMRRMNTLNEEDEDAINYDGGESSAGGTNEASMSEPEGFLVKSYPHTLMERNISLITHDQCKRHLASSVPKYALCSKGGICYGDSGGPLMYQKGGQWFLAAINSVAGGHCYRPARPAIHVLVSHFVDSFIFPSIRHYQESESAKPNLCIEDEARKRCVTTFYNSYNMSVEDSGGDDETSESKS</sequence>
<evidence type="ECO:0000259" key="3">
    <source>
        <dbReference type="PROSITE" id="PS50240"/>
    </source>
</evidence>
<protein>
    <submittedName>
        <fullName evidence="4">Putative serine protease with signal anchor</fullName>
    </submittedName>
</protein>
<dbReference type="GO" id="GO:0006508">
    <property type="term" value="P:proteolysis"/>
    <property type="evidence" value="ECO:0007669"/>
    <property type="project" value="UniProtKB-KW"/>
</dbReference>
<dbReference type="PROSITE" id="PS50240">
    <property type="entry name" value="TRYPSIN_DOM"/>
    <property type="match status" value="1"/>
</dbReference>
<dbReference type="EMBL" id="GADI01006473">
    <property type="protein sequence ID" value="JAA67335.1"/>
    <property type="molecule type" value="mRNA"/>
</dbReference>
<dbReference type="InterPro" id="IPR043504">
    <property type="entry name" value="Peptidase_S1_PA_chymotrypsin"/>
</dbReference>
<evidence type="ECO:0000256" key="1">
    <source>
        <dbReference type="ARBA" id="ARBA00023157"/>
    </source>
</evidence>
<dbReference type="InterPro" id="IPR009003">
    <property type="entry name" value="Peptidase_S1_PA"/>
</dbReference>
<dbReference type="Pfam" id="PF00089">
    <property type="entry name" value="Trypsin"/>
    <property type="match status" value="1"/>
</dbReference>
<dbReference type="SUPFAM" id="SSF50494">
    <property type="entry name" value="Trypsin-like serine proteases"/>
    <property type="match status" value="1"/>
</dbReference>
<evidence type="ECO:0000313" key="4">
    <source>
        <dbReference type="EMBL" id="JAA67335.1"/>
    </source>
</evidence>
<keyword evidence="4" id="KW-0645">Protease</keyword>
<reference evidence="4" key="1">
    <citation type="submission" date="2012-12" db="EMBL/GenBank/DDBJ databases">
        <title>Identification and characterization of a phenylalanine ammonia-lyase gene family in Isatis indigotica Fort.</title>
        <authorList>
            <person name="Liu Q."/>
            <person name="Chen J."/>
            <person name="Zhou X."/>
            <person name="Di P."/>
            <person name="Xiao Y."/>
            <person name="Xuan H."/>
            <person name="Zhang L."/>
            <person name="Chen W."/>
        </authorList>
    </citation>
    <scope>NUCLEOTIDE SEQUENCE</scope>
    <source>
        <tissue evidence="4">Salivary gland</tissue>
    </source>
</reference>
<dbReference type="InterPro" id="IPR001254">
    <property type="entry name" value="Trypsin_dom"/>
</dbReference>
<keyword evidence="1" id="KW-1015">Disulfide bond</keyword>
<dbReference type="PROSITE" id="PS00135">
    <property type="entry name" value="TRYPSIN_SER"/>
    <property type="match status" value="1"/>
</dbReference>
<dbReference type="GO" id="GO:0004252">
    <property type="term" value="F:serine-type endopeptidase activity"/>
    <property type="evidence" value="ECO:0007669"/>
    <property type="project" value="InterPro"/>
</dbReference>
<feature type="domain" description="Peptidase S1" evidence="3">
    <location>
        <begin position="1"/>
        <end position="157"/>
    </location>
</feature>
<dbReference type="Gene3D" id="2.40.10.10">
    <property type="entry name" value="Trypsin-like serine proteases"/>
    <property type="match status" value="1"/>
</dbReference>
<dbReference type="InterPro" id="IPR033116">
    <property type="entry name" value="TRYPSIN_SER"/>
</dbReference>
<name>A0A0K8R862_IXORI</name>
<organism evidence="4">
    <name type="scientific">Ixodes ricinus</name>
    <name type="common">Common tick</name>
    <name type="synonym">Acarus ricinus</name>
    <dbReference type="NCBI Taxonomy" id="34613"/>
    <lineage>
        <taxon>Eukaryota</taxon>
        <taxon>Metazoa</taxon>
        <taxon>Ecdysozoa</taxon>
        <taxon>Arthropoda</taxon>
        <taxon>Chelicerata</taxon>
        <taxon>Arachnida</taxon>
        <taxon>Acari</taxon>
        <taxon>Parasitiformes</taxon>
        <taxon>Ixodida</taxon>
        <taxon>Ixodoidea</taxon>
        <taxon>Ixodidae</taxon>
        <taxon>Ixodinae</taxon>
        <taxon>Ixodes</taxon>
    </lineage>
</organism>
<dbReference type="AlphaFoldDB" id="A0A0K8R862"/>
<dbReference type="PANTHER" id="PTHR24253:SF153">
    <property type="entry name" value="SERINE PROTEASE HEPSIN"/>
    <property type="match status" value="1"/>
</dbReference>
<dbReference type="PANTHER" id="PTHR24253">
    <property type="entry name" value="TRANSMEMBRANE PROTEASE SERINE"/>
    <property type="match status" value="1"/>
</dbReference>
<evidence type="ECO:0000256" key="2">
    <source>
        <dbReference type="SAM" id="MobiDB-lite"/>
    </source>
</evidence>
<keyword evidence="4" id="KW-0378">Hydrolase</keyword>